<gene>
    <name evidence="2" type="ORF">DCF25_17375</name>
</gene>
<dbReference type="AlphaFoldDB" id="A0A2W4VK67"/>
<feature type="domain" description="Glycosyltransferase 2-like" evidence="1">
    <location>
        <begin position="46"/>
        <end position="174"/>
    </location>
</feature>
<reference evidence="3" key="1">
    <citation type="submission" date="2018-04" db="EMBL/GenBank/DDBJ databases">
        <authorList>
            <person name="Cornet L."/>
        </authorList>
    </citation>
    <scope>NUCLEOTIDE SEQUENCE [LARGE SCALE GENOMIC DNA]</scope>
</reference>
<keyword evidence="2" id="KW-0808">Transferase</keyword>
<dbReference type="PANTHER" id="PTHR43685:SF3">
    <property type="entry name" value="SLR2126 PROTEIN"/>
    <property type="match status" value="1"/>
</dbReference>
<dbReference type="NCBIfam" id="NF038302">
    <property type="entry name" value="EPS_HpsE"/>
    <property type="match status" value="1"/>
</dbReference>
<sequence length="372" mass="42665">MCPSFFHKPSSVSADKFDKLSTTTSLQGLAPLFHWLFPDRLATDFTVVIPTYNGGDRLGTLLDRLRHQINVEDISWEIIVVDNNSTDHTREVVQHYQTHPQIDWPDRISLRYEFEPQQGAGFARNLGVRTARSSLIGFLDDDNLPWINWIRAAYKFAQQHPQVGVFGSRIRGKFSTPVPANFNRIAALLALTDRGPHPIPYKPEAKILPPGAGLVVRRQAWLENIPERRSLAEKFGEREAGEDLEMVLYIQQAGWEVWYNARMWMHHVIPENRLTKTYLVKLCKGIGLSRYHTRMLSFAPRQRPFVLLPYVLNDIRKIVLHVAREREKVVTDTVSASEMMLYLASLVSPLYSRYRIGKRRMLEGGSGKSSDS</sequence>
<name>A0A2W4VK67_9CYAN</name>
<dbReference type="Proteomes" id="UP000249354">
    <property type="component" value="Unassembled WGS sequence"/>
</dbReference>
<proteinExistence type="predicted"/>
<dbReference type="Gene3D" id="3.90.550.10">
    <property type="entry name" value="Spore Coat Polysaccharide Biosynthesis Protein SpsA, Chain A"/>
    <property type="match status" value="1"/>
</dbReference>
<evidence type="ECO:0000259" key="1">
    <source>
        <dbReference type="Pfam" id="PF00535"/>
    </source>
</evidence>
<evidence type="ECO:0000313" key="3">
    <source>
        <dbReference type="Proteomes" id="UP000249354"/>
    </source>
</evidence>
<dbReference type="InterPro" id="IPR050834">
    <property type="entry name" value="Glycosyltransf_2"/>
</dbReference>
<dbReference type="InterPro" id="IPR029044">
    <property type="entry name" value="Nucleotide-diphossugar_trans"/>
</dbReference>
<accession>A0A2W4VK67</accession>
<reference evidence="2 3" key="2">
    <citation type="submission" date="2018-06" db="EMBL/GenBank/DDBJ databases">
        <title>Metagenomic assembly of (sub)arctic Cyanobacteria and their associated microbiome from non-axenic cultures.</title>
        <authorList>
            <person name="Baurain D."/>
        </authorList>
    </citation>
    <scope>NUCLEOTIDE SEQUENCE [LARGE SCALE GENOMIC DNA]</scope>
    <source>
        <strain evidence="2">ULC129bin1</strain>
    </source>
</reference>
<dbReference type="InterPro" id="IPR001173">
    <property type="entry name" value="Glyco_trans_2-like"/>
</dbReference>
<protein>
    <submittedName>
        <fullName evidence="2">Glycosyl transferase</fullName>
    </submittedName>
</protein>
<dbReference type="EMBL" id="QBMC01000145">
    <property type="protein sequence ID" value="PZO12591.1"/>
    <property type="molecule type" value="Genomic_DNA"/>
</dbReference>
<dbReference type="PANTHER" id="PTHR43685">
    <property type="entry name" value="GLYCOSYLTRANSFERASE"/>
    <property type="match status" value="1"/>
</dbReference>
<dbReference type="SUPFAM" id="SSF53448">
    <property type="entry name" value="Nucleotide-diphospho-sugar transferases"/>
    <property type="match status" value="1"/>
</dbReference>
<evidence type="ECO:0000313" key="2">
    <source>
        <dbReference type="EMBL" id="PZO12591.1"/>
    </source>
</evidence>
<organism evidence="2 3">
    <name type="scientific">Leptolyngbya foveolarum</name>
    <dbReference type="NCBI Taxonomy" id="47253"/>
    <lineage>
        <taxon>Bacteria</taxon>
        <taxon>Bacillati</taxon>
        <taxon>Cyanobacteriota</taxon>
        <taxon>Cyanophyceae</taxon>
        <taxon>Leptolyngbyales</taxon>
        <taxon>Leptolyngbyaceae</taxon>
        <taxon>Leptolyngbya group</taxon>
        <taxon>Leptolyngbya</taxon>
    </lineage>
</organism>
<dbReference type="CDD" id="cd00761">
    <property type="entry name" value="Glyco_tranf_GTA_type"/>
    <property type="match status" value="1"/>
</dbReference>
<dbReference type="GO" id="GO:0016740">
    <property type="term" value="F:transferase activity"/>
    <property type="evidence" value="ECO:0007669"/>
    <property type="project" value="UniProtKB-KW"/>
</dbReference>
<dbReference type="Pfam" id="PF00535">
    <property type="entry name" value="Glycos_transf_2"/>
    <property type="match status" value="1"/>
</dbReference>
<comment type="caution">
    <text evidence="2">The sequence shown here is derived from an EMBL/GenBank/DDBJ whole genome shotgun (WGS) entry which is preliminary data.</text>
</comment>